<accession>T1CLL7</accession>
<feature type="non-terminal residue" evidence="2">
    <location>
        <position position="1"/>
    </location>
</feature>
<dbReference type="Gene3D" id="3.20.19.10">
    <property type="entry name" value="Aconitase, domain 4"/>
    <property type="match status" value="1"/>
</dbReference>
<gene>
    <name evidence="2" type="ORF">B1B_05499</name>
</gene>
<evidence type="ECO:0000259" key="1">
    <source>
        <dbReference type="Pfam" id="PF00694"/>
    </source>
</evidence>
<dbReference type="SUPFAM" id="SSF52016">
    <property type="entry name" value="LeuD/IlvD-like"/>
    <property type="match status" value="1"/>
</dbReference>
<organism evidence="2">
    <name type="scientific">mine drainage metagenome</name>
    <dbReference type="NCBI Taxonomy" id="410659"/>
    <lineage>
        <taxon>unclassified sequences</taxon>
        <taxon>metagenomes</taxon>
        <taxon>ecological metagenomes</taxon>
    </lineage>
</organism>
<reference evidence="2" key="2">
    <citation type="journal article" date="2014" name="ISME J.">
        <title>Microbial stratification in low pH oxic and suboxic macroscopic growths along an acid mine drainage.</title>
        <authorList>
            <person name="Mendez-Garcia C."/>
            <person name="Mesa V."/>
            <person name="Sprenger R.R."/>
            <person name="Richter M."/>
            <person name="Diez M.S."/>
            <person name="Solano J."/>
            <person name="Bargiela R."/>
            <person name="Golyshina O.V."/>
            <person name="Manteca A."/>
            <person name="Ramos J.L."/>
            <person name="Gallego J.R."/>
            <person name="Llorente I."/>
            <person name="Martins Dos Santos V.A."/>
            <person name="Jensen O.N."/>
            <person name="Pelaez A.I."/>
            <person name="Sanchez J."/>
            <person name="Ferrer M."/>
        </authorList>
    </citation>
    <scope>NUCLEOTIDE SEQUENCE</scope>
</reference>
<reference evidence="2" key="1">
    <citation type="submission" date="2013-08" db="EMBL/GenBank/DDBJ databases">
        <authorList>
            <person name="Mendez C."/>
            <person name="Richter M."/>
            <person name="Ferrer M."/>
            <person name="Sanchez J."/>
        </authorList>
    </citation>
    <scope>NUCLEOTIDE SEQUENCE</scope>
</reference>
<dbReference type="InterPro" id="IPR006249">
    <property type="entry name" value="Aconitase/IRP2"/>
</dbReference>
<dbReference type="PANTHER" id="PTHR11670">
    <property type="entry name" value="ACONITASE/IRON-RESPONSIVE ELEMENT FAMILY MEMBER"/>
    <property type="match status" value="1"/>
</dbReference>
<feature type="domain" description="Aconitase A/isopropylmalate dehydratase small subunit swivel" evidence="1">
    <location>
        <begin position="5"/>
        <end position="80"/>
    </location>
</feature>
<comment type="caution">
    <text evidence="2">The sequence shown here is derived from an EMBL/GenBank/DDBJ whole genome shotgun (WGS) entry which is preliminary data.</text>
</comment>
<evidence type="ECO:0000313" key="2">
    <source>
        <dbReference type="EMBL" id="EQD69024.1"/>
    </source>
</evidence>
<protein>
    <submittedName>
        <fullName evidence="2">Aconitate hydratase 1</fullName>
    </submittedName>
</protein>
<dbReference type="AlphaFoldDB" id="T1CLL7"/>
<name>T1CLL7_9ZZZZ</name>
<proteinExistence type="predicted"/>
<dbReference type="InterPro" id="IPR015928">
    <property type="entry name" value="Aconitase/3IPM_dehydase_swvl"/>
</dbReference>
<sequence>YTLYVPSARQMAIYDAAMQYQTEKTPLIVIAGKEYGTGSSRDWAAKGTLLLGVKAVIAESFERIHRSNLVGMGVLPLQFLDGESAQTHGLTGRESFAIVGFEDGTAREATVIAQSDAGEKRFRVRVMLLTPKEREFYRHGGILPYVLRQLATRKAA</sequence>
<dbReference type="InterPro" id="IPR000573">
    <property type="entry name" value="AconitaseA/IPMdHydase_ssu_swvl"/>
</dbReference>
<dbReference type="Pfam" id="PF00694">
    <property type="entry name" value="Aconitase_C"/>
    <property type="match status" value="1"/>
</dbReference>
<dbReference type="EMBL" id="AUZY01003485">
    <property type="protein sequence ID" value="EQD69024.1"/>
    <property type="molecule type" value="Genomic_DNA"/>
</dbReference>